<feature type="region of interest" description="Disordered" evidence="4">
    <location>
        <begin position="655"/>
        <end position="684"/>
    </location>
</feature>
<comment type="caution">
    <text evidence="8">The sequence shown here is derived from an EMBL/GenBank/DDBJ whole genome shotgun (WGS) entry which is preliminary data.</text>
</comment>
<dbReference type="InterPro" id="IPR003961">
    <property type="entry name" value="FN3_dom"/>
</dbReference>
<keyword evidence="5" id="KW-0812">Transmembrane</keyword>
<feature type="domain" description="Fibronectin type-III" evidence="7">
    <location>
        <begin position="101"/>
        <end position="195"/>
    </location>
</feature>
<keyword evidence="3" id="KW-0393">Immunoglobulin domain</keyword>
<dbReference type="FunFam" id="2.60.40.10:FF:000032">
    <property type="entry name" value="palladin isoform X1"/>
    <property type="match status" value="1"/>
</dbReference>
<feature type="region of interest" description="Disordered" evidence="4">
    <location>
        <begin position="794"/>
        <end position="840"/>
    </location>
</feature>
<dbReference type="Pfam" id="PF00041">
    <property type="entry name" value="fn3"/>
    <property type="match status" value="5"/>
</dbReference>
<dbReference type="AlphaFoldDB" id="A0A8S3YN91"/>
<evidence type="ECO:0000259" key="7">
    <source>
        <dbReference type="PROSITE" id="PS50853"/>
    </source>
</evidence>
<feature type="domain" description="Fibronectin type-III" evidence="7">
    <location>
        <begin position="197"/>
        <end position="295"/>
    </location>
</feature>
<feature type="non-terminal residue" evidence="8">
    <location>
        <position position="888"/>
    </location>
</feature>
<accession>A0A8S3YN91</accession>
<proteinExistence type="predicted"/>
<evidence type="ECO:0000259" key="6">
    <source>
        <dbReference type="PROSITE" id="PS50835"/>
    </source>
</evidence>
<dbReference type="OrthoDB" id="6152037at2759"/>
<evidence type="ECO:0000256" key="4">
    <source>
        <dbReference type="SAM" id="MobiDB-lite"/>
    </source>
</evidence>
<protein>
    <recommendedName>
        <fullName evidence="10">Protogenin</fullName>
    </recommendedName>
</protein>
<keyword evidence="1" id="KW-0677">Repeat</keyword>
<feature type="domain" description="Fibronectin type-III" evidence="7">
    <location>
        <begin position="402"/>
        <end position="490"/>
    </location>
</feature>
<feature type="domain" description="Fibronectin type-III" evidence="7">
    <location>
        <begin position="491"/>
        <end position="589"/>
    </location>
</feature>
<dbReference type="InterPro" id="IPR003598">
    <property type="entry name" value="Ig_sub2"/>
</dbReference>
<evidence type="ECO:0000256" key="3">
    <source>
        <dbReference type="ARBA" id="ARBA00023319"/>
    </source>
</evidence>
<gene>
    <name evidence="8" type="ORF">CUNI_LOCUS2299</name>
</gene>
<dbReference type="SMART" id="SM00408">
    <property type="entry name" value="IGc2"/>
    <property type="match status" value="1"/>
</dbReference>
<dbReference type="PROSITE" id="PS50853">
    <property type="entry name" value="FN3"/>
    <property type="match status" value="5"/>
</dbReference>
<dbReference type="CDD" id="cd00096">
    <property type="entry name" value="Ig"/>
    <property type="match status" value="1"/>
</dbReference>
<dbReference type="InterPro" id="IPR036179">
    <property type="entry name" value="Ig-like_dom_sf"/>
</dbReference>
<organism evidence="8 9">
    <name type="scientific">Candidula unifasciata</name>
    <dbReference type="NCBI Taxonomy" id="100452"/>
    <lineage>
        <taxon>Eukaryota</taxon>
        <taxon>Metazoa</taxon>
        <taxon>Spiralia</taxon>
        <taxon>Lophotrochozoa</taxon>
        <taxon>Mollusca</taxon>
        <taxon>Gastropoda</taxon>
        <taxon>Heterobranchia</taxon>
        <taxon>Euthyneura</taxon>
        <taxon>Panpulmonata</taxon>
        <taxon>Eupulmonata</taxon>
        <taxon>Stylommatophora</taxon>
        <taxon>Helicina</taxon>
        <taxon>Helicoidea</taxon>
        <taxon>Geomitridae</taxon>
        <taxon>Candidula</taxon>
    </lineage>
</organism>
<name>A0A8S3YN91_9EUPU</name>
<evidence type="ECO:0008006" key="10">
    <source>
        <dbReference type="Google" id="ProtNLM"/>
    </source>
</evidence>
<reference evidence="8" key="1">
    <citation type="submission" date="2021-04" db="EMBL/GenBank/DDBJ databases">
        <authorList>
            <consortium name="Molecular Ecology Group"/>
        </authorList>
    </citation>
    <scope>NUCLEOTIDE SEQUENCE</scope>
</reference>
<evidence type="ECO:0000256" key="1">
    <source>
        <dbReference type="ARBA" id="ARBA00022737"/>
    </source>
</evidence>
<dbReference type="Pfam" id="PF07679">
    <property type="entry name" value="I-set"/>
    <property type="match status" value="1"/>
</dbReference>
<keyword evidence="5" id="KW-0472">Membrane</keyword>
<keyword evidence="5" id="KW-1133">Transmembrane helix</keyword>
<dbReference type="InterPro" id="IPR013098">
    <property type="entry name" value="Ig_I-set"/>
</dbReference>
<dbReference type="Proteomes" id="UP000678393">
    <property type="component" value="Unassembled WGS sequence"/>
</dbReference>
<dbReference type="PANTHER" id="PTHR13817">
    <property type="entry name" value="TITIN"/>
    <property type="match status" value="1"/>
</dbReference>
<dbReference type="SUPFAM" id="SSF49265">
    <property type="entry name" value="Fibronectin type III"/>
    <property type="match status" value="3"/>
</dbReference>
<dbReference type="SUPFAM" id="SSF48726">
    <property type="entry name" value="Immunoglobulin"/>
    <property type="match status" value="1"/>
</dbReference>
<keyword evidence="2" id="KW-1015">Disulfide bond</keyword>
<dbReference type="InterPro" id="IPR013783">
    <property type="entry name" value="Ig-like_fold"/>
</dbReference>
<evidence type="ECO:0000256" key="5">
    <source>
        <dbReference type="SAM" id="Phobius"/>
    </source>
</evidence>
<dbReference type="SMART" id="SM00060">
    <property type="entry name" value="FN3"/>
    <property type="match status" value="5"/>
</dbReference>
<dbReference type="InterPro" id="IPR050964">
    <property type="entry name" value="Striated_Muscle_Regulatory"/>
</dbReference>
<feature type="transmembrane region" description="Helical" evidence="5">
    <location>
        <begin position="617"/>
        <end position="637"/>
    </location>
</feature>
<dbReference type="InterPro" id="IPR007110">
    <property type="entry name" value="Ig-like_dom"/>
</dbReference>
<evidence type="ECO:0000313" key="9">
    <source>
        <dbReference type="Proteomes" id="UP000678393"/>
    </source>
</evidence>
<feature type="domain" description="Fibronectin type-III" evidence="7">
    <location>
        <begin position="297"/>
        <end position="399"/>
    </location>
</feature>
<evidence type="ECO:0000313" key="8">
    <source>
        <dbReference type="EMBL" id="CAG5116741.1"/>
    </source>
</evidence>
<evidence type="ECO:0000256" key="2">
    <source>
        <dbReference type="ARBA" id="ARBA00023157"/>
    </source>
</evidence>
<dbReference type="PANTHER" id="PTHR13817:SF95">
    <property type="entry name" value="PROTOGENIN"/>
    <property type="match status" value="1"/>
</dbReference>
<dbReference type="Gene3D" id="2.60.40.10">
    <property type="entry name" value="Immunoglobulins"/>
    <property type="match status" value="6"/>
</dbReference>
<dbReference type="CDD" id="cd00063">
    <property type="entry name" value="FN3"/>
    <property type="match status" value="5"/>
</dbReference>
<dbReference type="EMBL" id="CAJHNH020000294">
    <property type="protein sequence ID" value="CAG5116741.1"/>
    <property type="molecule type" value="Genomic_DNA"/>
</dbReference>
<dbReference type="InterPro" id="IPR036116">
    <property type="entry name" value="FN3_sf"/>
</dbReference>
<dbReference type="PROSITE" id="PS50835">
    <property type="entry name" value="IG_LIKE"/>
    <property type="match status" value="1"/>
</dbReference>
<feature type="domain" description="Ig-like" evidence="6">
    <location>
        <begin position="2"/>
        <end position="91"/>
    </location>
</feature>
<sequence>PPKLEEGPKSFLYPVARMLSTSCKVTGNPPPKISWYHNGIPISKTDIYSEIRDTKNGQNLHLYTLQKKSSGFYQCIAENSVGHVMAVAFLEIFKVADAPLTPANVKCSQINSTAFLVTFDHMPIAQHPYVVSYQIVGDTKPPSQSFCQVTQNSSKQRCVVTDLLPYTNYSVRVQAYAIKGASEITEKLYIKTLEDVPKTVPRLSVTSPHFHSMLVSWAPLTLEQSRGRVVSYRVYYRSADKRDETSKEVSGNQTSYLITGVEPKKLYEILVVAATSVGYTKRDDWPWYQYTTPPANASSPPRLDIKYINETAVWLEWQAPVGSLNPAADQTITGYSLEVQSLSRLAEPVRKFHLDASITSHIITDLDNEHFYKVTLMALTKQGPSSPSTSEFQLKELQFQLVPDNVRADSVEPTSASLSWTAVPGINVKYEVCFRKELEASERLCRLSNETSLTISDLESFTRYEFVVRAIMDGVRRADSKNLIVQTTEDRPSAPVNLTVNVKQNSVLLKWLPPEKPNGVITYYIIMYGKDSTETGDVNWKSITQKGTETTAQLDDLESGRYFFKLTAGNKAGRSPDTDIVTAVPMCKTLVETSCSSVTETTKANDNVISTLTNVQIGIIVSSLIALICLVLAVVVVRHFCHSIHCLDSSFASRRSAREETHKPSNSPIYRVNGHASPVPGNGHIHTVANTPTAYRHETVSLHESTPMLEQVNSKGGPLLNGFIPNGVVKDNHKTVSLAQHSHFSGDSKSSNNSEELQGLMAAMFASVERSDMFANAVGERIPMSSLDDIDRSADLLGDNSSQDSGMGGRHAGMLGSKDIIHPNDLSPASSPGEGSLGRHHQGWEIGREVDEIGGVFIDRSTGAVIGEVLPRYQVHPLRHLMCSQKRW</sequence>
<keyword evidence="9" id="KW-1185">Reference proteome</keyword>